<dbReference type="EMBL" id="AQHV01000024">
    <property type="protein sequence ID" value="KKB47976.1"/>
    <property type="molecule type" value="Genomic_DNA"/>
</dbReference>
<dbReference type="Pfam" id="PF07715">
    <property type="entry name" value="Plug"/>
    <property type="match status" value="1"/>
</dbReference>
<dbReference type="Gene3D" id="2.40.170.20">
    <property type="entry name" value="TonB-dependent receptor, beta-barrel domain"/>
    <property type="match status" value="1"/>
</dbReference>
<dbReference type="GO" id="GO:0009279">
    <property type="term" value="C:cell outer membrane"/>
    <property type="evidence" value="ECO:0007669"/>
    <property type="project" value="UniProtKB-SubCell"/>
</dbReference>
<feature type="chain" id="PRO_5002488000" evidence="9">
    <location>
        <begin position="24"/>
        <end position="1121"/>
    </location>
</feature>
<keyword evidence="5 7" id="KW-0472">Membrane</keyword>
<dbReference type="Proteomes" id="UP000033047">
    <property type="component" value="Unassembled WGS sequence"/>
</dbReference>
<accession>A0A0F5IR04</accession>
<dbReference type="InterPro" id="IPR037066">
    <property type="entry name" value="Plug_dom_sf"/>
</dbReference>
<feature type="compositionally biased region" description="Polar residues" evidence="8">
    <location>
        <begin position="211"/>
        <end position="220"/>
    </location>
</feature>
<dbReference type="InterPro" id="IPR008969">
    <property type="entry name" value="CarboxyPept-like_regulatory"/>
</dbReference>
<dbReference type="RefSeq" id="WP_046147407.1">
    <property type="nucleotide sequence ID" value="NZ_KQ033913.1"/>
</dbReference>
<keyword evidence="9" id="KW-0732">Signal</keyword>
<comment type="caution">
    <text evidence="11">The sequence shown here is derived from an EMBL/GenBank/DDBJ whole genome shotgun (WGS) entry which is preliminary data.</text>
</comment>
<evidence type="ECO:0000256" key="9">
    <source>
        <dbReference type="SAM" id="SignalP"/>
    </source>
</evidence>
<dbReference type="Pfam" id="PF13715">
    <property type="entry name" value="CarbopepD_reg_2"/>
    <property type="match status" value="1"/>
</dbReference>
<keyword evidence="6 7" id="KW-0998">Cell outer membrane</keyword>
<dbReference type="SUPFAM" id="SSF49464">
    <property type="entry name" value="Carboxypeptidase regulatory domain-like"/>
    <property type="match status" value="1"/>
</dbReference>
<feature type="region of interest" description="Disordered" evidence="8">
    <location>
        <begin position="210"/>
        <end position="229"/>
    </location>
</feature>
<protein>
    <submittedName>
        <fullName evidence="11">SusC/RagA family TonB-linked outer membrane protein</fullName>
    </submittedName>
</protein>
<evidence type="ECO:0000259" key="10">
    <source>
        <dbReference type="Pfam" id="PF07715"/>
    </source>
</evidence>
<evidence type="ECO:0000256" key="6">
    <source>
        <dbReference type="ARBA" id="ARBA00023237"/>
    </source>
</evidence>
<dbReference type="AlphaFoldDB" id="A0A0F5IR04"/>
<evidence type="ECO:0000313" key="12">
    <source>
        <dbReference type="Proteomes" id="UP000033047"/>
    </source>
</evidence>
<evidence type="ECO:0000256" key="4">
    <source>
        <dbReference type="ARBA" id="ARBA00022692"/>
    </source>
</evidence>
<dbReference type="Gene3D" id="2.60.40.1120">
    <property type="entry name" value="Carboxypeptidase-like, regulatory domain"/>
    <property type="match status" value="1"/>
</dbReference>
<dbReference type="SUPFAM" id="SSF56935">
    <property type="entry name" value="Porins"/>
    <property type="match status" value="1"/>
</dbReference>
<evidence type="ECO:0000256" key="1">
    <source>
        <dbReference type="ARBA" id="ARBA00004571"/>
    </source>
</evidence>
<comment type="subcellular location">
    <subcellularLocation>
        <location evidence="1 7">Cell outer membrane</location>
        <topology evidence="1 7">Multi-pass membrane protein</topology>
    </subcellularLocation>
</comment>
<dbReference type="PROSITE" id="PS52016">
    <property type="entry name" value="TONB_DEPENDENT_REC_3"/>
    <property type="match status" value="1"/>
</dbReference>
<evidence type="ECO:0000256" key="3">
    <source>
        <dbReference type="ARBA" id="ARBA00022452"/>
    </source>
</evidence>
<dbReference type="HOGENOM" id="CLU_004317_2_1_10"/>
<evidence type="ECO:0000256" key="5">
    <source>
        <dbReference type="ARBA" id="ARBA00023136"/>
    </source>
</evidence>
<dbReference type="NCBIfam" id="TIGR04057">
    <property type="entry name" value="SusC_RagA_signa"/>
    <property type="match status" value="1"/>
</dbReference>
<dbReference type="InterPro" id="IPR023996">
    <property type="entry name" value="TonB-dep_OMP_SusC/RagA"/>
</dbReference>
<dbReference type="InterPro" id="IPR023997">
    <property type="entry name" value="TonB-dep_OMP_SusC/RagA_CS"/>
</dbReference>
<reference evidence="11 12" key="1">
    <citation type="submission" date="2013-04" db="EMBL/GenBank/DDBJ databases">
        <title>The Genome Sequence of Parabacteroides goldsteinii DSM 19448.</title>
        <authorList>
            <consortium name="The Broad Institute Genomics Platform"/>
            <person name="Earl A."/>
            <person name="Ward D."/>
            <person name="Feldgarden M."/>
            <person name="Gevers D."/>
            <person name="Martens E."/>
            <person name="Sakamoto M."/>
            <person name="Benno Y."/>
            <person name="Song Y."/>
            <person name="Liu C."/>
            <person name="Lee J."/>
            <person name="Bolanos M."/>
            <person name="Vaisanen M.L."/>
            <person name="Finegold S.M."/>
            <person name="Walker B."/>
            <person name="Young S."/>
            <person name="Zeng Q."/>
            <person name="Gargeya S."/>
            <person name="Fitzgerald M."/>
            <person name="Haas B."/>
            <person name="Abouelleil A."/>
            <person name="Allen A.W."/>
            <person name="Alvarado L."/>
            <person name="Arachchi H.M."/>
            <person name="Berlin A.M."/>
            <person name="Chapman S.B."/>
            <person name="Gainer-Dewar J."/>
            <person name="Goldberg J."/>
            <person name="Griggs A."/>
            <person name="Gujja S."/>
            <person name="Hansen M."/>
            <person name="Howarth C."/>
            <person name="Imamovic A."/>
            <person name="Ireland A."/>
            <person name="Larimer J."/>
            <person name="McCowan C."/>
            <person name="Murphy C."/>
            <person name="Pearson M."/>
            <person name="Poon T.W."/>
            <person name="Priest M."/>
            <person name="Roberts A."/>
            <person name="Saif S."/>
            <person name="Shea T."/>
            <person name="Sisk P."/>
            <person name="Sykes S."/>
            <person name="Wortman J."/>
            <person name="Nusbaum C."/>
            <person name="Birren B."/>
        </authorList>
    </citation>
    <scope>NUCLEOTIDE SEQUENCE [LARGE SCALE GENOMIC DNA]</scope>
    <source>
        <strain evidence="11 12">DSM 19448</strain>
    </source>
</reference>
<name>A0A0F5IR04_9BACT</name>
<comment type="similarity">
    <text evidence="7">Belongs to the TonB-dependent receptor family.</text>
</comment>
<evidence type="ECO:0000256" key="2">
    <source>
        <dbReference type="ARBA" id="ARBA00022448"/>
    </source>
</evidence>
<dbReference type="STRING" id="927665.HMPREF1535_04392"/>
<dbReference type="NCBIfam" id="TIGR04056">
    <property type="entry name" value="OMP_RagA_SusC"/>
    <property type="match status" value="1"/>
</dbReference>
<dbReference type="InterPro" id="IPR036942">
    <property type="entry name" value="Beta-barrel_TonB_sf"/>
</dbReference>
<dbReference type="Gene3D" id="2.170.130.10">
    <property type="entry name" value="TonB-dependent receptor, plug domain"/>
    <property type="match status" value="1"/>
</dbReference>
<proteinExistence type="inferred from homology"/>
<keyword evidence="4 7" id="KW-0812">Transmembrane</keyword>
<evidence type="ECO:0000313" key="11">
    <source>
        <dbReference type="EMBL" id="KKB47976.1"/>
    </source>
</evidence>
<evidence type="ECO:0000256" key="8">
    <source>
        <dbReference type="SAM" id="MobiDB-lite"/>
    </source>
</evidence>
<gene>
    <name evidence="11" type="ORF">HMPREF1535_04392</name>
</gene>
<dbReference type="PATRIC" id="fig|927665.4.peg.4510"/>
<dbReference type="InterPro" id="IPR039426">
    <property type="entry name" value="TonB-dep_rcpt-like"/>
</dbReference>
<evidence type="ECO:0000256" key="7">
    <source>
        <dbReference type="PROSITE-ProRule" id="PRU01360"/>
    </source>
</evidence>
<dbReference type="InterPro" id="IPR012910">
    <property type="entry name" value="Plug_dom"/>
</dbReference>
<sequence>MLKNFKPVGLLLLAGTLAVPSYASVNPDVAMPKSSISQQSGKVTGVVEDEFGPVTGASVVVKGTTNGSITDMDGNFTLEGVKNGDIIQISFIGYATQEIKYTGQASVQVKLVEDTQKLDEVVVTALGIKREKKALGYSVSSVKGEELLEAGTPMNAMQALYGKTSGLQLQSTAAGPSGGMNIKVRNAISLTQESSTRPLIVVDGIPIHDANTGQSDNSRTGSDHGTGLNDINPEDIASIEILKGAKAAVLYGSEGANGVMLITTKSGSKKGLGIDFGVNHSWNVAAYLPKMQNIYGAGSSPGNAGVKEVDKDGFWTMTDPNTGQTVQSIWRGGDGSFGPRMDGRMLLDWDGQYHPYQAYENNQRDMYRTGGQTNVNFALSNSGELGSFRLSYNYRDYDAITLNADNKAHQFAFSADLKANDWVKVKWNTNYSNTRDHNAPYAMQSFATYGFPRNMDLNLIKQNYLTPDGYNLFSMDQSIGQKAPYVGRFGSYYWSQEVNSNMVERNHLIQSLNLDVTFNDKFSWTTLGGMDWTVTDQEVKQHVSKPLSMENKQGWYEVGSRRDMIMYGQSSFNYNQTFNDVWNVSAMVGGAVKYTKYEDQRQWVGETFSIENWFSLNNTREDFGPRSSRGRANDLLLSVFASAQLAYANQVFLEVQARNDWSSILPPENNHYFYPGASLSWIFTETFDIDWLNYGKIRGSWADVGRPGPVYYGNLDFSLGSYGGSPTMGMPDYLPPADFAGANGGFPVPNLKPERKREYEIGLEGAFLPGNRINLDFSYFHNNTYDQITELEVPEGSGLKKVRMNAGDIAQNGLEFSINTKPIVTKDFTWDLGLNLARYSTKVKELGKGIDKLKMWGVKGADVLCFPGGEYGEIYIYPYQRDEQGNRIVNQGSGVWEYDRNQQIKVGKITPDVVGGLTTGLTYKDFSLNAVFDFQFGATMISQTNMYLLGNGTGEKSLKYRDEEHGGLPYYLKNDGKTRVLLDSHSAAVPADSFYPFILHDGVITPGVTPDGQPNQMVIPAEQYYSKLYWQSDMSMSEDLIYKSDYIALRSLSFSYNLPKSFVQKFKIQNARLSAFANNLCYIYKAIPNVTPESTLGTNSFSESTNQPGIRSFGLGINVSF</sequence>
<feature type="signal peptide" evidence="9">
    <location>
        <begin position="1"/>
        <end position="23"/>
    </location>
</feature>
<feature type="domain" description="TonB-dependent receptor plug" evidence="10">
    <location>
        <begin position="133"/>
        <end position="259"/>
    </location>
</feature>
<organism evidence="11 12">
    <name type="scientific">Parabacteroides goldsteinii DSM 19448 = WAL 12034</name>
    <dbReference type="NCBI Taxonomy" id="927665"/>
    <lineage>
        <taxon>Bacteria</taxon>
        <taxon>Pseudomonadati</taxon>
        <taxon>Bacteroidota</taxon>
        <taxon>Bacteroidia</taxon>
        <taxon>Bacteroidales</taxon>
        <taxon>Tannerellaceae</taxon>
        <taxon>Parabacteroides</taxon>
    </lineage>
</organism>
<keyword evidence="2 7" id="KW-0813">Transport</keyword>
<keyword evidence="3 7" id="KW-1134">Transmembrane beta strand</keyword>